<reference evidence="1 2" key="1">
    <citation type="submission" date="2018-08" db="EMBL/GenBank/DDBJ databases">
        <title>Thalassotalea euphylliae genome.</title>
        <authorList>
            <person name="Summers S."/>
            <person name="Rice S.A."/>
            <person name="Freckelton M.L."/>
            <person name="Nedved B.T."/>
            <person name="Hadfield M.G."/>
        </authorList>
    </citation>
    <scope>NUCLEOTIDE SEQUENCE [LARGE SCALE GENOMIC DNA]</scope>
    <source>
        <strain evidence="1 2">H1</strain>
    </source>
</reference>
<comment type="caution">
    <text evidence="1">The sequence shown here is derived from an EMBL/GenBank/DDBJ whole genome shotgun (WGS) entry which is preliminary data.</text>
</comment>
<organism evidence="1 2">
    <name type="scientific">Thalassotalea euphylliae</name>
    <dbReference type="NCBI Taxonomy" id="1655234"/>
    <lineage>
        <taxon>Bacteria</taxon>
        <taxon>Pseudomonadati</taxon>
        <taxon>Pseudomonadota</taxon>
        <taxon>Gammaproteobacteria</taxon>
        <taxon>Alteromonadales</taxon>
        <taxon>Colwelliaceae</taxon>
        <taxon>Thalassotalea</taxon>
    </lineage>
</organism>
<evidence type="ECO:0000313" key="1">
    <source>
        <dbReference type="EMBL" id="REL28215.1"/>
    </source>
</evidence>
<dbReference type="EMBL" id="QUOU01000001">
    <property type="protein sequence ID" value="REL28215.1"/>
    <property type="molecule type" value="Genomic_DNA"/>
</dbReference>
<dbReference type="OrthoDB" id="6292798at2"/>
<evidence type="ECO:0000313" key="2">
    <source>
        <dbReference type="Proteomes" id="UP000256478"/>
    </source>
</evidence>
<proteinExistence type="predicted"/>
<dbReference type="Proteomes" id="UP000256478">
    <property type="component" value="Unassembled WGS sequence"/>
</dbReference>
<sequence>MIATAAKQPTICHQPAKAAENSDEDKTAIIIEAVSKISVMEGLTERFGNITIHLHSLGTSAYRIEWYSRMTGASTSLARIANKKYVVIKQWAKNKTLPTVSADFDSRKSAIMHFINNVDIINTPQDVTYEAKEFCLNLFTKQEKMMPIDNPNFPKLRLQGAIGKIVEVRCNSEKEVIAEGVLLQILGNKAELKITKRYALKKKKHIQTFMMQRVFLK</sequence>
<accession>A0A3E0TW36</accession>
<dbReference type="AlphaFoldDB" id="A0A3E0TW36"/>
<gene>
    <name evidence="1" type="ORF">DXX93_17670</name>
</gene>
<dbReference type="RefSeq" id="WP_116009263.1">
    <property type="nucleotide sequence ID" value="NZ_QUOU01000001.1"/>
</dbReference>
<name>A0A3E0TW36_9GAMM</name>
<protein>
    <submittedName>
        <fullName evidence="1">Uncharacterized protein</fullName>
    </submittedName>
</protein>